<accession>A0A0G2F4T1</accession>
<dbReference type="CDD" id="cd02933">
    <property type="entry name" value="OYE_like_FMN"/>
    <property type="match status" value="1"/>
</dbReference>
<dbReference type="InterPro" id="IPR045247">
    <property type="entry name" value="Oye-like"/>
</dbReference>
<dbReference type="AlphaFoldDB" id="A0A0G2F4T1"/>
<name>A0A0G2F4T1_9PEZI</name>
<organism evidence="3 4">
    <name type="scientific">Diaporthe ampelina</name>
    <dbReference type="NCBI Taxonomy" id="1214573"/>
    <lineage>
        <taxon>Eukaryota</taxon>
        <taxon>Fungi</taxon>
        <taxon>Dikarya</taxon>
        <taxon>Ascomycota</taxon>
        <taxon>Pezizomycotina</taxon>
        <taxon>Sordariomycetes</taxon>
        <taxon>Sordariomycetidae</taxon>
        <taxon>Diaporthales</taxon>
        <taxon>Diaporthaceae</taxon>
        <taxon>Diaporthe</taxon>
    </lineage>
</organism>
<keyword evidence="4" id="KW-1185">Reference proteome</keyword>
<dbReference type="PANTHER" id="PTHR22893">
    <property type="entry name" value="NADH OXIDOREDUCTASE-RELATED"/>
    <property type="match status" value="1"/>
</dbReference>
<feature type="domain" description="NADH:flavin oxidoreductase/NADH oxidase N-terminal" evidence="2">
    <location>
        <begin position="6"/>
        <end position="350"/>
    </location>
</feature>
<comment type="caution">
    <text evidence="3">The sequence shown here is derived from an EMBL/GenBank/DDBJ whole genome shotgun (WGS) entry which is preliminary data.</text>
</comment>
<evidence type="ECO:0000259" key="2">
    <source>
        <dbReference type="Pfam" id="PF00724"/>
    </source>
</evidence>
<dbReference type="SUPFAM" id="SSF51395">
    <property type="entry name" value="FMN-linked oxidoreductases"/>
    <property type="match status" value="1"/>
</dbReference>
<keyword evidence="1" id="KW-0285">Flavoprotein</keyword>
<dbReference type="GO" id="GO:0003959">
    <property type="term" value="F:NADPH dehydrogenase activity"/>
    <property type="evidence" value="ECO:0007669"/>
    <property type="project" value="TreeGrafter"/>
</dbReference>
<dbReference type="PANTHER" id="PTHR22893:SF91">
    <property type="entry name" value="NADPH DEHYDROGENASE 2-RELATED"/>
    <property type="match status" value="1"/>
</dbReference>
<dbReference type="GO" id="GO:0010181">
    <property type="term" value="F:FMN binding"/>
    <property type="evidence" value="ECO:0007669"/>
    <property type="project" value="InterPro"/>
</dbReference>
<dbReference type="EMBL" id="LCUC01000611">
    <property type="protein sequence ID" value="KKY29777.1"/>
    <property type="molecule type" value="Genomic_DNA"/>
</dbReference>
<protein>
    <submittedName>
        <fullName evidence="3">Putative nadh:flavin oxidoreductase nadh oxidase family protein</fullName>
    </submittedName>
</protein>
<proteinExistence type="predicted"/>
<dbReference type="InterPro" id="IPR013785">
    <property type="entry name" value="Aldolase_TIM"/>
</dbReference>
<dbReference type="InterPro" id="IPR001155">
    <property type="entry name" value="OxRdtase_FMN_N"/>
</dbReference>
<sequence length="392" mass="43582">MAENTKLFTPIKVGSTTLEHRIAMAPLTRFRATDELVPLDVAAQYYAQRSVVPGTLLISEAAYISSQGRGYANVPGLYTDAQLEGWKKVTDRVHAKGSKIFAQLWHLGRAAAAGEASGNPPRDDTFDFTKDLVSASAVPISEGEAVPRALTEEEIQATIADYARAAKNSVEKAGFDGVEIHAAHGYLIDQFTQDTSNEREDAWGGSIEKRARFAVEVAKAVVAAVGKDKVGIRLSPWSTFQGMRMKDPIPQFSYLIDRLSELQLAFLHLVEPRVHGVIDKDPANETLDFALQAWGRERPIFIAGGYTTELAIEAVEKKYKDYADQLVVVFGRRFISTPDLVYRVKKGIPLADYDRNTFYIHQKRGDKREPGYIDYPYSDEYIKEFGKPDVAV</sequence>
<evidence type="ECO:0000313" key="3">
    <source>
        <dbReference type="EMBL" id="KKY29777.1"/>
    </source>
</evidence>
<reference evidence="3 4" key="1">
    <citation type="submission" date="2015-05" db="EMBL/GenBank/DDBJ databases">
        <title>Distinctive expansion of gene families associated with plant cell wall degradation and secondary metabolism in the genomes of grapevine trunk pathogens.</title>
        <authorList>
            <person name="Lawrence D.P."/>
            <person name="Travadon R."/>
            <person name="Rolshausen P.E."/>
            <person name="Baumgartner K."/>
        </authorList>
    </citation>
    <scope>NUCLEOTIDE SEQUENCE [LARGE SCALE GENOMIC DNA]</scope>
    <source>
        <strain evidence="3">DA912</strain>
    </source>
</reference>
<dbReference type="Pfam" id="PF00724">
    <property type="entry name" value="Oxidored_FMN"/>
    <property type="match status" value="1"/>
</dbReference>
<gene>
    <name evidence="3" type="ORF">UCDDA912_g10292</name>
</gene>
<dbReference type="STRING" id="1214573.A0A0G2F4T1"/>
<dbReference type="FunFam" id="3.20.20.70:FF:000138">
    <property type="entry name" value="NADPH dehydrogenase 1"/>
    <property type="match status" value="1"/>
</dbReference>
<dbReference type="Proteomes" id="UP000034680">
    <property type="component" value="Unassembled WGS sequence"/>
</dbReference>
<evidence type="ECO:0000313" key="4">
    <source>
        <dbReference type="Proteomes" id="UP000034680"/>
    </source>
</evidence>
<reference evidence="3 4" key="2">
    <citation type="submission" date="2015-05" db="EMBL/GenBank/DDBJ databases">
        <authorList>
            <person name="Morales-Cruz A."/>
            <person name="Amrine K.C."/>
            <person name="Cantu D."/>
        </authorList>
    </citation>
    <scope>NUCLEOTIDE SEQUENCE [LARGE SCALE GENOMIC DNA]</scope>
    <source>
        <strain evidence="3">DA912</strain>
    </source>
</reference>
<dbReference type="OrthoDB" id="276546at2759"/>
<evidence type="ECO:0000256" key="1">
    <source>
        <dbReference type="ARBA" id="ARBA00022630"/>
    </source>
</evidence>
<dbReference type="Gene3D" id="3.20.20.70">
    <property type="entry name" value="Aldolase class I"/>
    <property type="match status" value="1"/>
</dbReference>